<protein>
    <recommendedName>
        <fullName evidence="1">EVE domain-containing protein</fullName>
    </recommendedName>
</protein>
<feature type="domain" description="EVE" evidence="1">
    <location>
        <begin position="2"/>
        <end position="137"/>
    </location>
</feature>
<accession>A0A480ACD8</accession>
<dbReference type="Pfam" id="PF01878">
    <property type="entry name" value="EVE"/>
    <property type="match status" value="1"/>
</dbReference>
<evidence type="ECO:0000313" key="3">
    <source>
        <dbReference type="Proteomes" id="UP000299367"/>
    </source>
</evidence>
<dbReference type="RefSeq" id="WP_137908057.1">
    <property type="nucleotide sequence ID" value="NZ_BJCF01000021.1"/>
</dbReference>
<name>A0A480ACD8_9CYAN</name>
<dbReference type="Proteomes" id="UP000299367">
    <property type="component" value="Unassembled WGS sequence"/>
</dbReference>
<dbReference type="OrthoDB" id="460469at2"/>
<proteinExistence type="predicted"/>
<dbReference type="InterPro" id="IPR015947">
    <property type="entry name" value="PUA-like_sf"/>
</dbReference>
<dbReference type="EMBL" id="BJCF01000021">
    <property type="protein sequence ID" value="GCL42449.1"/>
    <property type="molecule type" value="Genomic_DNA"/>
</dbReference>
<sequence>MAYWLFQGNPKYYRVLEAIKELEAIPWLVTRYANDIAPGDGVIIWLSGSQGGIYATAEVIEPAQFLTEIPDKKYWVDSTRALGKQQAIIRFTNKFVESPLQKNQLQEDSVLKNLLVLRAPNSTNFKVSSEEWEQVQKLIQEK</sequence>
<reference evidence="3" key="1">
    <citation type="submission" date="2019-02" db="EMBL/GenBank/DDBJ databases">
        <title>Draft genome sequence of Dolichospermum planctonicum NIES-80.</title>
        <authorList>
            <person name="Yamaguchi H."/>
            <person name="Suzuki S."/>
            <person name="Kawachi M."/>
        </authorList>
    </citation>
    <scope>NUCLEOTIDE SEQUENCE [LARGE SCALE GENOMIC DNA]</scope>
    <source>
        <strain evidence="3">NIES-80</strain>
    </source>
</reference>
<organism evidence="2 3">
    <name type="scientific">Dolichospermum planctonicum</name>
    <dbReference type="NCBI Taxonomy" id="136072"/>
    <lineage>
        <taxon>Bacteria</taxon>
        <taxon>Bacillati</taxon>
        <taxon>Cyanobacteriota</taxon>
        <taxon>Cyanophyceae</taxon>
        <taxon>Nostocales</taxon>
        <taxon>Aphanizomenonaceae</taxon>
        <taxon>Dolichospermum</taxon>
    </lineage>
</organism>
<comment type="caution">
    <text evidence="2">The sequence shown here is derived from an EMBL/GenBank/DDBJ whole genome shotgun (WGS) entry which is preliminary data.</text>
</comment>
<evidence type="ECO:0000313" key="2">
    <source>
        <dbReference type="EMBL" id="GCL42449.1"/>
    </source>
</evidence>
<dbReference type="Gene3D" id="3.10.590.10">
    <property type="entry name" value="ph1033 like domains"/>
    <property type="match status" value="1"/>
</dbReference>
<evidence type="ECO:0000259" key="1">
    <source>
        <dbReference type="Pfam" id="PF01878"/>
    </source>
</evidence>
<dbReference type="SUPFAM" id="SSF88697">
    <property type="entry name" value="PUA domain-like"/>
    <property type="match status" value="1"/>
</dbReference>
<gene>
    <name evidence="2" type="ORF">NIES80_21540</name>
</gene>
<dbReference type="AlphaFoldDB" id="A0A480ACD8"/>
<dbReference type="InterPro" id="IPR002740">
    <property type="entry name" value="EVE_domain"/>
</dbReference>